<proteinExistence type="predicted"/>
<evidence type="ECO:0000313" key="1">
    <source>
        <dbReference type="EMBL" id="MED6163330.1"/>
    </source>
</evidence>
<comment type="caution">
    <text evidence="1">The sequence shown here is derived from an EMBL/GenBank/DDBJ whole genome shotgun (WGS) entry which is preliminary data.</text>
</comment>
<gene>
    <name evidence="1" type="ORF">PIB30_078827</name>
</gene>
<organism evidence="1 2">
    <name type="scientific">Stylosanthes scabra</name>
    <dbReference type="NCBI Taxonomy" id="79078"/>
    <lineage>
        <taxon>Eukaryota</taxon>
        <taxon>Viridiplantae</taxon>
        <taxon>Streptophyta</taxon>
        <taxon>Embryophyta</taxon>
        <taxon>Tracheophyta</taxon>
        <taxon>Spermatophyta</taxon>
        <taxon>Magnoliopsida</taxon>
        <taxon>eudicotyledons</taxon>
        <taxon>Gunneridae</taxon>
        <taxon>Pentapetalae</taxon>
        <taxon>rosids</taxon>
        <taxon>fabids</taxon>
        <taxon>Fabales</taxon>
        <taxon>Fabaceae</taxon>
        <taxon>Papilionoideae</taxon>
        <taxon>50 kb inversion clade</taxon>
        <taxon>dalbergioids sensu lato</taxon>
        <taxon>Dalbergieae</taxon>
        <taxon>Pterocarpus clade</taxon>
        <taxon>Stylosanthes</taxon>
    </lineage>
</organism>
<protein>
    <submittedName>
        <fullName evidence="1">Uncharacterized protein</fullName>
    </submittedName>
</protein>
<name>A0ABU6US72_9FABA</name>
<keyword evidence="2" id="KW-1185">Reference proteome</keyword>
<reference evidence="1 2" key="1">
    <citation type="journal article" date="2023" name="Plants (Basel)">
        <title>Bridging the Gap: Combining Genomics and Transcriptomics Approaches to Understand Stylosanthes scabra, an Orphan Legume from the Brazilian Caatinga.</title>
        <authorList>
            <person name="Ferreira-Neto J.R.C."/>
            <person name="da Silva M.D."/>
            <person name="Binneck E."/>
            <person name="de Melo N.F."/>
            <person name="da Silva R.H."/>
            <person name="de Melo A.L.T.M."/>
            <person name="Pandolfi V."/>
            <person name="Bustamante F.O."/>
            <person name="Brasileiro-Vidal A.C."/>
            <person name="Benko-Iseppon A.M."/>
        </authorList>
    </citation>
    <scope>NUCLEOTIDE SEQUENCE [LARGE SCALE GENOMIC DNA]</scope>
    <source>
        <tissue evidence="1">Leaves</tissue>
    </source>
</reference>
<accession>A0ABU6US72</accession>
<evidence type="ECO:0000313" key="2">
    <source>
        <dbReference type="Proteomes" id="UP001341840"/>
    </source>
</evidence>
<dbReference type="EMBL" id="JASCZI010121929">
    <property type="protein sequence ID" value="MED6163330.1"/>
    <property type="molecule type" value="Genomic_DNA"/>
</dbReference>
<sequence length="127" mass="13363">MSLSYVSAATTGGVTALTQCHDLSPRHPPFQPFTHPCGNGSEKHGQCCSPSSLHSPFATTLPLPAALGTTNKKMVQQGQARGITRTRVVCKVAQPRPCCCPNIAVSVLQVGRVTHNHYLAVESAGSN</sequence>
<dbReference type="Proteomes" id="UP001341840">
    <property type="component" value="Unassembled WGS sequence"/>
</dbReference>